<dbReference type="RefSeq" id="WP_168659840.1">
    <property type="nucleotide sequence ID" value="NZ_CP051180.1"/>
</dbReference>
<protein>
    <submittedName>
        <fullName evidence="1">Uncharacterized protein</fullName>
    </submittedName>
</protein>
<dbReference type="EMBL" id="CP051180">
    <property type="protein sequence ID" value="QIZ76578.1"/>
    <property type="molecule type" value="Genomic_DNA"/>
</dbReference>
<accession>A0A6H1UCK9</accession>
<organism evidence="1 2">
    <name type="scientific">Ferrimonas lipolytica</name>
    <dbReference type="NCBI Taxonomy" id="2724191"/>
    <lineage>
        <taxon>Bacteria</taxon>
        <taxon>Pseudomonadati</taxon>
        <taxon>Pseudomonadota</taxon>
        <taxon>Gammaproteobacteria</taxon>
        <taxon>Alteromonadales</taxon>
        <taxon>Ferrimonadaceae</taxon>
        <taxon>Ferrimonas</taxon>
    </lineage>
</organism>
<gene>
    <name evidence="1" type="ORF">HER31_06680</name>
</gene>
<dbReference type="AlphaFoldDB" id="A0A6H1UCK9"/>
<keyword evidence="2" id="KW-1185">Reference proteome</keyword>
<reference evidence="1 2" key="1">
    <citation type="submission" date="2020-04" db="EMBL/GenBank/DDBJ databases">
        <title>Ferrimonas sp. S7 isolated from sea water.</title>
        <authorList>
            <person name="Bae S.S."/>
            <person name="Baek K."/>
        </authorList>
    </citation>
    <scope>NUCLEOTIDE SEQUENCE [LARGE SCALE GENOMIC DNA]</scope>
    <source>
        <strain evidence="1 2">S7</strain>
    </source>
</reference>
<dbReference type="Proteomes" id="UP000501602">
    <property type="component" value="Chromosome"/>
</dbReference>
<evidence type="ECO:0000313" key="1">
    <source>
        <dbReference type="EMBL" id="QIZ76578.1"/>
    </source>
</evidence>
<name>A0A6H1UCK9_9GAMM</name>
<dbReference type="KEGG" id="fes:HER31_06680"/>
<evidence type="ECO:0000313" key="2">
    <source>
        <dbReference type="Proteomes" id="UP000501602"/>
    </source>
</evidence>
<sequence>MRPLDTQFVEFLLTRSEPFLSRYASLTDVGQWRLRVKQQQLPQWQQRQRQNDSSLHNDIEAFITLTFGQSRLPMLRRRYNSYLHRQRKQTKAIDLDLIAVQSLEQIISNYGLNSYSEAIVWMAREINTPLE</sequence>
<proteinExistence type="predicted"/>